<dbReference type="Gene3D" id="2.40.160.20">
    <property type="match status" value="1"/>
</dbReference>
<gene>
    <name evidence="4" type="ORF">AMOR_22280</name>
</gene>
<evidence type="ECO:0000256" key="1">
    <source>
        <dbReference type="ARBA" id="ARBA00022729"/>
    </source>
</evidence>
<evidence type="ECO:0000313" key="5">
    <source>
        <dbReference type="Proteomes" id="UP001162891"/>
    </source>
</evidence>
<evidence type="ECO:0000256" key="2">
    <source>
        <dbReference type="SAM" id="SignalP"/>
    </source>
</evidence>
<accession>A0ABM7WUQ7</accession>
<feature type="signal peptide" evidence="2">
    <location>
        <begin position="1"/>
        <end position="20"/>
    </location>
</feature>
<feature type="chain" id="PRO_5046924666" description="Outer membrane protein beta-barrel domain-containing protein" evidence="2">
    <location>
        <begin position="21"/>
        <end position="192"/>
    </location>
</feature>
<organism evidence="4 5">
    <name type="scientific">Anaeromyxobacter oryzae</name>
    <dbReference type="NCBI Taxonomy" id="2918170"/>
    <lineage>
        <taxon>Bacteria</taxon>
        <taxon>Pseudomonadati</taxon>
        <taxon>Myxococcota</taxon>
        <taxon>Myxococcia</taxon>
        <taxon>Myxococcales</taxon>
        <taxon>Cystobacterineae</taxon>
        <taxon>Anaeromyxobacteraceae</taxon>
        <taxon>Anaeromyxobacter</taxon>
    </lineage>
</organism>
<feature type="domain" description="Outer membrane protein beta-barrel" evidence="3">
    <location>
        <begin position="7"/>
        <end position="186"/>
    </location>
</feature>
<protein>
    <recommendedName>
        <fullName evidence="3">Outer membrane protein beta-barrel domain-containing protein</fullName>
    </recommendedName>
</protein>
<dbReference type="EMBL" id="AP025591">
    <property type="protein sequence ID" value="BDG03232.1"/>
    <property type="molecule type" value="Genomic_DNA"/>
</dbReference>
<dbReference type="Pfam" id="PF13505">
    <property type="entry name" value="OMP_b-brl"/>
    <property type="match status" value="1"/>
</dbReference>
<dbReference type="Proteomes" id="UP001162891">
    <property type="component" value="Chromosome"/>
</dbReference>
<evidence type="ECO:0000259" key="3">
    <source>
        <dbReference type="Pfam" id="PF13505"/>
    </source>
</evidence>
<name>A0ABM7WUQ7_9BACT</name>
<evidence type="ECO:0000313" key="4">
    <source>
        <dbReference type="EMBL" id="BDG03232.1"/>
    </source>
</evidence>
<sequence>MSMRLALLATLASLPVAVRAVDIERGTAEITGDTSVGFSSSTQTSAGNVDISTTAWSAGAGVLFHVAPPFSLGVGGSFRRSSTDVAGSSSHGSGVAFGPEVQFDIPAGEQVGVFARGGLQWAHQESSATGASSLSANGWAANVGAGVKYFPVQAVSLDFALTYSMFRIDVDNGPRYEQSGFGAGAGISIYVR</sequence>
<dbReference type="InterPro" id="IPR011250">
    <property type="entry name" value="OMP/PagP_B-barrel"/>
</dbReference>
<reference evidence="5" key="1">
    <citation type="journal article" date="2022" name="Int. J. Syst. Evol. Microbiol.">
        <title>Anaeromyxobacter oryzae sp. nov., Anaeromyxobacter diazotrophicus sp. nov. and Anaeromyxobacter paludicola sp. nov., isolated from paddy soils.</title>
        <authorList>
            <person name="Itoh H."/>
            <person name="Xu Z."/>
            <person name="Mise K."/>
            <person name="Masuda Y."/>
            <person name="Ushijima N."/>
            <person name="Hayakawa C."/>
            <person name="Shiratori Y."/>
            <person name="Senoo K."/>
        </authorList>
    </citation>
    <scope>NUCLEOTIDE SEQUENCE [LARGE SCALE GENOMIC DNA]</scope>
    <source>
        <strain evidence="5">Red232</strain>
    </source>
</reference>
<dbReference type="SUPFAM" id="SSF56925">
    <property type="entry name" value="OMPA-like"/>
    <property type="match status" value="1"/>
</dbReference>
<keyword evidence="1 2" id="KW-0732">Signal</keyword>
<dbReference type="InterPro" id="IPR027385">
    <property type="entry name" value="Beta-barrel_OMP"/>
</dbReference>
<dbReference type="RefSeq" id="WP_248361053.1">
    <property type="nucleotide sequence ID" value="NZ_AP025591.1"/>
</dbReference>
<proteinExistence type="predicted"/>
<keyword evidence="5" id="KW-1185">Reference proteome</keyword>